<dbReference type="PANTHER" id="PTHR43785">
    <property type="entry name" value="GAMMA-GLUTAMYLPUTRESCINE SYNTHETASE"/>
    <property type="match status" value="1"/>
</dbReference>
<dbReference type="SUPFAM" id="SSF54368">
    <property type="entry name" value="Glutamine synthetase, N-terminal domain"/>
    <property type="match status" value="1"/>
</dbReference>
<dbReference type="Gene3D" id="3.30.590.10">
    <property type="entry name" value="Glutamine synthetase/guanido kinase, catalytic domain"/>
    <property type="match status" value="1"/>
</dbReference>
<dbReference type="PANTHER" id="PTHR43785:SF12">
    <property type="entry name" value="TYPE-1 GLUTAMINE SYNTHETASE 2"/>
    <property type="match status" value="1"/>
</dbReference>
<feature type="domain" description="GS catalytic" evidence="5">
    <location>
        <begin position="127"/>
        <end position="461"/>
    </location>
</feature>
<keyword evidence="2" id="KW-0436">Ligase</keyword>
<dbReference type="InterPro" id="IPR008146">
    <property type="entry name" value="Gln_synth_cat_dom"/>
</dbReference>
<sequence>MTSTPYPPAPLQKAPLSEAQAFLAAYPDVQAIDIVLSDLHGVGRGKIIRRHELESLFTSGRGMPASLFAQDVSGHDVEDAIACMNDGGGDSRCWPVPHTLGFQTATGRGMVLLHMETPNGAPTPTDPRNAMMTQIARAKAMGLTPMGALELEFYLVDQERDAEGKPQPARAPMTGRRLSGTNCMSVDELDEMAPFFDAVYEGAAALDLPMESLISEYAEGQFELTLRYRDLARAADDIVRSKRLLRTTARRFGMEACFMSKPFAQSSGSGMHLHLSMMDESGANIFADPSENTLAPRMLTAIGGIRASMADSMLILAPVLNSWRRFAGTIYSPATNSWGSEDRNVALRIPSGAPKTRHFEHRVAGVDANPYLVAALVLGAALDGMDAGTAPGAEGVAGEADYPPMPVGWLDAIDRFEASEAMKTILGAPLHQIFAAVKRGEYNALAVEVTELEWKLYGTTL</sequence>
<evidence type="ECO:0000256" key="1">
    <source>
        <dbReference type="ARBA" id="ARBA00001946"/>
    </source>
</evidence>
<dbReference type="GO" id="GO:0006542">
    <property type="term" value="P:glutamine biosynthetic process"/>
    <property type="evidence" value="ECO:0007669"/>
    <property type="project" value="InterPro"/>
</dbReference>
<dbReference type="GO" id="GO:0004356">
    <property type="term" value="F:glutamine synthetase activity"/>
    <property type="evidence" value="ECO:0007669"/>
    <property type="project" value="InterPro"/>
</dbReference>
<dbReference type="OrthoDB" id="9807095at2"/>
<reference evidence="6 7" key="1">
    <citation type="submission" date="2018-03" db="EMBL/GenBank/DDBJ databases">
        <title>The Complete Genome of Celeribacter baekdonensis strain LH4, a Thiosulfate-Oxidizing Alphaproteobacterium Isolated from Gulf of Mexico Continental Slope Sediments.</title>
        <authorList>
            <person name="Flood B.E."/>
            <person name="Bailey J.V."/>
            <person name="Leprich D."/>
        </authorList>
    </citation>
    <scope>NUCLEOTIDE SEQUENCE [LARGE SCALE GENOMIC DNA]</scope>
    <source>
        <strain evidence="6 7">LH4</strain>
    </source>
</reference>
<proteinExistence type="inferred from homology"/>
<dbReference type="Pfam" id="PF00120">
    <property type="entry name" value="Gln-synt_C"/>
    <property type="match status" value="1"/>
</dbReference>
<organism evidence="6 7">
    <name type="scientific">Celeribacter baekdonensis</name>
    <dbReference type="NCBI Taxonomy" id="875171"/>
    <lineage>
        <taxon>Bacteria</taxon>
        <taxon>Pseudomonadati</taxon>
        <taxon>Pseudomonadota</taxon>
        <taxon>Alphaproteobacteria</taxon>
        <taxon>Rhodobacterales</taxon>
        <taxon>Roseobacteraceae</taxon>
        <taxon>Celeribacter</taxon>
    </lineage>
</organism>
<comment type="cofactor">
    <cofactor evidence="1">
        <name>Mg(2+)</name>
        <dbReference type="ChEBI" id="CHEBI:18420"/>
    </cofactor>
</comment>
<dbReference type="PROSITE" id="PS51987">
    <property type="entry name" value="GS_CATALYTIC"/>
    <property type="match status" value="1"/>
</dbReference>
<protein>
    <submittedName>
        <fullName evidence="6">Glutamine synthetase</fullName>
    </submittedName>
</protein>
<dbReference type="InterPro" id="IPR036651">
    <property type="entry name" value="Gln_synt_N_sf"/>
</dbReference>
<dbReference type="GO" id="GO:0006598">
    <property type="term" value="P:polyamine catabolic process"/>
    <property type="evidence" value="ECO:0007669"/>
    <property type="project" value="TreeGrafter"/>
</dbReference>
<evidence type="ECO:0000313" key="6">
    <source>
        <dbReference type="EMBL" id="AVW92399.1"/>
    </source>
</evidence>
<evidence type="ECO:0000256" key="4">
    <source>
        <dbReference type="RuleBase" id="RU000384"/>
    </source>
</evidence>
<dbReference type="SUPFAM" id="SSF55931">
    <property type="entry name" value="Glutamine synthetase/guanido kinase"/>
    <property type="match status" value="1"/>
</dbReference>
<name>A0A2R4M5L5_9RHOB</name>
<evidence type="ECO:0000259" key="5">
    <source>
        <dbReference type="PROSITE" id="PS51987"/>
    </source>
</evidence>
<accession>A0A2R4M5L5</accession>
<dbReference type="KEGG" id="cbak:DA792_15940"/>
<evidence type="ECO:0000256" key="3">
    <source>
        <dbReference type="PROSITE-ProRule" id="PRU01331"/>
    </source>
</evidence>
<evidence type="ECO:0000256" key="2">
    <source>
        <dbReference type="ARBA" id="ARBA00022598"/>
    </source>
</evidence>
<dbReference type="EMBL" id="CP028475">
    <property type="protein sequence ID" value="AVW92399.1"/>
    <property type="molecule type" value="Genomic_DNA"/>
</dbReference>
<dbReference type="RefSeq" id="WP_107721019.1">
    <property type="nucleotide sequence ID" value="NZ_CAXBOP010000003.1"/>
</dbReference>
<evidence type="ECO:0000313" key="7">
    <source>
        <dbReference type="Proteomes" id="UP000241447"/>
    </source>
</evidence>
<gene>
    <name evidence="6" type="ORF">DA792_15940</name>
</gene>
<dbReference type="Proteomes" id="UP000241447">
    <property type="component" value="Chromosome"/>
</dbReference>
<dbReference type="InterPro" id="IPR014746">
    <property type="entry name" value="Gln_synth/guanido_kin_cat_dom"/>
</dbReference>
<dbReference type="AlphaFoldDB" id="A0A2R4M5L5"/>
<comment type="similarity">
    <text evidence="3 4">Belongs to the glutamine synthetase family.</text>
</comment>
<dbReference type="SMART" id="SM01230">
    <property type="entry name" value="Gln-synt_C"/>
    <property type="match status" value="1"/>
</dbReference>